<evidence type="ECO:0000313" key="2">
    <source>
        <dbReference type="EMBL" id="VVW71402.1"/>
    </source>
</evidence>
<name>A0A5K1G7A0_9MAGN</name>
<dbReference type="EMBL" id="LR721787">
    <property type="protein sequence ID" value="VVW71402.1"/>
    <property type="molecule type" value="Genomic_DNA"/>
</dbReference>
<feature type="region of interest" description="Disordered" evidence="1">
    <location>
        <begin position="48"/>
        <end position="96"/>
    </location>
</feature>
<evidence type="ECO:0000256" key="1">
    <source>
        <dbReference type="SAM" id="MobiDB-lite"/>
    </source>
</evidence>
<dbReference type="Gramene" id="NC9G0111960.1">
    <property type="protein sequence ID" value="NC9G0111960.1:cds"/>
    <property type="gene ID" value="NC9G0111960"/>
</dbReference>
<organism evidence="2">
    <name type="scientific">Nymphaea colorata</name>
    <name type="common">pocket water lily</name>
    <dbReference type="NCBI Taxonomy" id="210225"/>
    <lineage>
        <taxon>Eukaryota</taxon>
        <taxon>Viridiplantae</taxon>
        <taxon>Streptophyta</taxon>
        <taxon>Embryophyta</taxon>
        <taxon>Tracheophyta</taxon>
        <taxon>Spermatophyta</taxon>
        <taxon>Magnoliopsida</taxon>
        <taxon>Nymphaeales</taxon>
        <taxon>Nymphaeaceae</taxon>
        <taxon>Nymphaea</taxon>
    </lineage>
</organism>
<feature type="compositionally biased region" description="Low complexity" evidence="1">
    <location>
        <begin position="78"/>
        <end position="90"/>
    </location>
</feature>
<feature type="compositionally biased region" description="Polar residues" evidence="1">
    <location>
        <begin position="52"/>
        <end position="77"/>
    </location>
</feature>
<accession>A0A5K1G7A0</accession>
<protein>
    <submittedName>
        <fullName evidence="2">Uncharacterized protein</fullName>
    </submittedName>
</protein>
<feature type="region of interest" description="Disordered" evidence="1">
    <location>
        <begin position="195"/>
        <end position="238"/>
    </location>
</feature>
<proteinExistence type="predicted"/>
<sequence>MAKGDQTVAVPQNIAVGTSSLTATLGKTPSYKDVALAPPGTIVRMHGRHLNDQNTDNPDSVGESETQESLVSERSGQNTEVLTENETENLMQVSSETSAVTELNDFIENAKGKDNDVSSLISKREDLVLENHEQSQQYVGASEPLGVNICSTQEESKLKAGKVENLFTLASSGLEAAESCNILVYDRLNANDPEGEIAPSNNMDIAEGQLTASKETDSVPGAFELPEVGSEKKDSGRS</sequence>
<feature type="compositionally biased region" description="Basic and acidic residues" evidence="1">
    <location>
        <begin position="229"/>
        <end position="238"/>
    </location>
</feature>
<dbReference type="AlphaFoldDB" id="A0A5K1G7A0"/>
<reference evidence="2" key="1">
    <citation type="submission" date="2019-09" db="EMBL/GenBank/DDBJ databases">
        <authorList>
            <person name="Zhang L."/>
        </authorList>
    </citation>
    <scope>NUCLEOTIDE SEQUENCE</scope>
</reference>
<gene>
    <name evidence="2" type="ORF">NYM_LOCUS26621</name>
</gene>